<dbReference type="PANTHER" id="PTHR11592">
    <property type="entry name" value="GLUTATHIONE PEROXIDASE"/>
    <property type="match status" value="1"/>
</dbReference>
<dbReference type="AlphaFoldDB" id="A0A833M3E8"/>
<comment type="caution">
    <text evidence="6">The sequence shown here is derived from an EMBL/GenBank/DDBJ whole genome shotgun (WGS) entry which is preliminary data.</text>
</comment>
<dbReference type="EMBL" id="WBUI01000002">
    <property type="protein sequence ID" value="KAB2934827.1"/>
    <property type="molecule type" value="Genomic_DNA"/>
</dbReference>
<keyword evidence="2 5" id="KW-0575">Peroxidase</keyword>
<evidence type="ECO:0000256" key="3">
    <source>
        <dbReference type="ARBA" id="ARBA00023002"/>
    </source>
</evidence>
<evidence type="ECO:0000313" key="6">
    <source>
        <dbReference type="EMBL" id="KAB2934827.1"/>
    </source>
</evidence>
<accession>A0A833M3E8</accession>
<dbReference type="FunFam" id="3.40.30.10:FF:000010">
    <property type="entry name" value="Glutathione peroxidase"/>
    <property type="match status" value="1"/>
</dbReference>
<keyword evidence="3 5" id="KW-0560">Oxidoreductase</keyword>
<dbReference type="PROSITE" id="PS00460">
    <property type="entry name" value="GLUTATHIONE_PEROXID_1"/>
    <property type="match status" value="1"/>
</dbReference>
<dbReference type="SUPFAM" id="SSF52833">
    <property type="entry name" value="Thioredoxin-like"/>
    <property type="match status" value="1"/>
</dbReference>
<organism evidence="6 7">
    <name type="scientific">Leptonema illini</name>
    <dbReference type="NCBI Taxonomy" id="183"/>
    <lineage>
        <taxon>Bacteria</taxon>
        <taxon>Pseudomonadati</taxon>
        <taxon>Spirochaetota</taxon>
        <taxon>Spirochaetia</taxon>
        <taxon>Leptospirales</taxon>
        <taxon>Leptospiraceae</taxon>
        <taxon>Leptonema</taxon>
    </lineage>
</organism>
<evidence type="ECO:0000313" key="7">
    <source>
        <dbReference type="Proteomes" id="UP000460298"/>
    </source>
</evidence>
<name>A0A833M3E8_9LEPT</name>
<evidence type="ECO:0000256" key="2">
    <source>
        <dbReference type="ARBA" id="ARBA00022559"/>
    </source>
</evidence>
<dbReference type="GO" id="GO:0034599">
    <property type="term" value="P:cellular response to oxidative stress"/>
    <property type="evidence" value="ECO:0007669"/>
    <property type="project" value="TreeGrafter"/>
</dbReference>
<proteinExistence type="inferred from homology"/>
<protein>
    <recommendedName>
        <fullName evidence="5">Glutathione peroxidase</fullName>
    </recommendedName>
</protein>
<dbReference type="GO" id="GO:0004601">
    <property type="term" value="F:peroxidase activity"/>
    <property type="evidence" value="ECO:0007669"/>
    <property type="project" value="UniProtKB-KW"/>
</dbReference>
<evidence type="ECO:0000256" key="1">
    <source>
        <dbReference type="ARBA" id="ARBA00006926"/>
    </source>
</evidence>
<dbReference type="PRINTS" id="PR01011">
    <property type="entry name" value="GLUTPROXDASE"/>
</dbReference>
<dbReference type="PIRSF" id="PIRSF000303">
    <property type="entry name" value="Glutathion_perox"/>
    <property type="match status" value="1"/>
</dbReference>
<sequence>MSLHEIKATRNDGKEEGLDSYKGKVLLVVNTASQCGFTPQYKGLQELYTKHREKGFEVLGFPCDQFGHQEPGSDEEIHSFCERNFGVTFPLFKKIEVNGDNTHPVFEYLKKNAPGLLGQRIKWNFTKFLVDGQGKVIKRYAPTTTPEKIESDIKELLEAK</sequence>
<dbReference type="PROSITE" id="PS51355">
    <property type="entry name" value="GLUTATHIONE_PEROXID_3"/>
    <property type="match status" value="1"/>
</dbReference>
<reference evidence="6 7" key="1">
    <citation type="submission" date="2019-10" db="EMBL/GenBank/DDBJ databases">
        <title>Extracellular Electron Transfer in a Candidatus Methanoperedens spp. Enrichment Culture.</title>
        <authorList>
            <person name="Berger S."/>
            <person name="Rangel Shaw D."/>
            <person name="Berben T."/>
            <person name="In 'T Zandt M."/>
            <person name="Frank J."/>
            <person name="Reimann J."/>
            <person name="Jetten M.S.M."/>
            <person name="Welte C.U."/>
        </authorList>
    </citation>
    <scope>NUCLEOTIDE SEQUENCE [LARGE SCALE GENOMIC DNA]</scope>
    <source>
        <strain evidence="6">SB12</strain>
    </source>
</reference>
<dbReference type="Pfam" id="PF00255">
    <property type="entry name" value="GSHPx"/>
    <property type="match status" value="1"/>
</dbReference>
<dbReference type="InterPro" id="IPR029759">
    <property type="entry name" value="GPX_AS"/>
</dbReference>
<gene>
    <name evidence="6" type="ORF">F9K24_03355</name>
</gene>
<dbReference type="Proteomes" id="UP000460298">
    <property type="component" value="Unassembled WGS sequence"/>
</dbReference>
<dbReference type="Gene3D" id="3.40.30.10">
    <property type="entry name" value="Glutaredoxin"/>
    <property type="match status" value="1"/>
</dbReference>
<feature type="active site" evidence="4">
    <location>
        <position position="35"/>
    </location>
</feature>
<dbReference type="InterPro" id="IPR036249">
    <property type="entry name" value="Thioredoxin-like_sf"/>
</dbReference>
<dbReference type="CDD" id="cd00340">
    <property type="entry name" value="GSH_Peroxidase"/>
    <property type="match status" value="1"/>
</dbReference>
<dbReference type="PANTHER" id="PTHR11592:SF78">
    <property type="entry name" value="GLUTATHIONE PEROXIDASE"/>
    <property type="match status" value="1"/>
</dbReference>
<evidence type="ECO:0000256" key="4">
    <source>
        <dbReference type="PIRSR" id="PIRSR000303-1"/>
    </source>
</evidence>
<dbReference type="InterPro" id="IPR000889">
    <property type="entry name" value="Glutathione_peroxidase"/>
</dbReference>
<evidence type="ECO:0000256" key="5">
    <source>
        <dbReference type="RuleBase" id="RU000499"/>
    </source>
</evidence>
<comment type="similarity">
    <text evidence="1 5">Belongs to the glutathione peroxidase family.</text>
</comment>